<evidence type="ECO:0000256" key="2">
    <source>
        <dbReference type="ARBA" id="ARBA00022649"/>
    </source>
</evidence>
<proteinExistence type="inferred from homology"/>
<evidence type="ECO:0000313" key="4">
    <source>
        <dbReference type="Proteomes" id="UP000249890"/>
    </source>
</evidence>
<name>A0A2Z2KNU8_9BACL</name>
<protein>
    <recommendedName>
        <fullName evidence="5">mRNA interferase</fullName>
    </recommendedName>
</protein>
<organism evidence="3 4">
    <name type="scientific">Paenibacillus donghaensis</name>
    <dbReference type="NCBI Taxonomy" id="414771"/>
    <lineage>
        <taxon>Bacteria</taxon>
        <taxon>Bacillati</taxon>
        <taxon>Bacillota</taxon>
        <taxon>Bacilli</taxon>
        <taxon>Bacillales</taxon>
        <taxon>Paenibacillaceae</taxon>
        <taxon>Paenibacillus</taxon>
    </lineage>
</organism>
<keyword evidence="2" id="KW-1277">Toxin-antitoxin system</keyword>
<dbReference type="Gene3D" id="2.30.30.110">
    <property type="match status" value="1"/>
</dbReference>
<dbReference type="KEGG" id="pdh:B9T62_14135"/>
<evidence type="ECO:0008006" key="5">
    <source>
        <dbReference type="Google" id="ProtNLM"/>
    </source>
</evidence>
<dbReference type="Proteomes" id="UP000249890">
    <property type="component" value="Chromosome"/>
</dbReference>
<dbReference type="Pfam" id="PF02452">
    <property type="entry name" value="PemK_toxin"/>
    <property type="match status" value="1"/>
</dbReference>
<dbReference type="EMBL" id="CP021780">
    <property type="protein sequence ID" value="ASA21811.1"/>
    <property type="molecule type" value="Genomic_DNA"/>
</dbReference>
<gene>
    <name evidence="3" type="ORF">B9T62_14135</name>
</gene>
<dbReference type="GO" id="GO:0003677">
    <property type="term" value="F:DNA binding"/>
    <property type="evidence" value="ECO:0007669"/>
    <property type="project" value="InterPro"/>
</dbReference>
<dbReference type="PANTHER" id="PTHR33988:SF2">
    <property type="entry name" value="ENDORIBONUCLEASE MAZF"/>
    <property type="match status" value="1"/>
</dbReference>
<comment type="similarity">
    <text evidence="1">Belongs to the PemK/MazF family.</text>
</comment>
<sequence>MTLINKKWSVVHMSLVMERGAVANKVVYKDEIWLADLGENGGSIQSGVRPVLVISNNIGNKFSPNVTVVPITSSTIKRKLPTHVKIVAEEVGFVRDSIAMFESKVTIDKNTGLIHKIMDIPSSYYGELDKASAEAEKRLI</sequence>
<dbReference type="InterPro" id="IPR003477">
    <property type="entry name" value="PemK-like"/>
</dbReference>
<dbReference type="SUPFAM" id="SSF50118">
    <property type="entry name" value="Cell growth inhibitor/plasmid maintenance toxic component"/>
    <property type="match status" value="1"/>
</dbReference>
<keyword evidence="4" id="KW-1185">Reference proteome</keyword>
<dbReference type="GO" id="GO:0016075">
    <property type="term" value="P:rRNA catabolic process"/>
    <property type="evidence" value="ECO:0007669"/>
    <property type="project" value="TreeGrafter"/>
</dbReference>
<dbReference type="GO" id="GO:0004521">
    <property type="term" value="F:RNA endonuclease activity"/>
    <property type="evidence" value="ECO:0007669"/>
    <property type="project" value="TreeGrafter"/>
</dbReference>
<accession>A0A2Z2KNU8</accession>
<dbReference type="GO" id="GO:0006402">
    <property type="term" value="P:mRNA catabolic process"/>
    <property type="evidence" value="ECO:0007669"/>
    <property type="project" value="TreeGrafter"/>
</dbReference>
<evidence type="ECO:0000313" key="3">
    <source>
        <dbReference type="EMBL" id="ASA21811.1"/>
    </source>
</evidence>
<dbReference type="InterPro" id="IPR011067">
    <property type="entry name" value="Plasmid_toxin/cell-grow_inhib"/>
</dbReference>
<evidence type="ECO:0000256" key="1">
    <source>
        <dbReference type="ARBA" id="ARBA00007521"/>
    </source>
</evidence>
<dbReference type="PANTHER" id="PTHR33988">
    <property type="entry name" value="ENDORIBONUCLEASE MAZF-RELATED"/>
    <property type="match status" value="1"/>
</dbReference>
<dbReference type="AlphaFoldDB" id="A0A2Z2KNU8"/>
<reference evidence="3 4" key="1">
    <citation type="submission" date="2017-06" db="EMBL/GenBank/DDBJ databases">
        <title>Complete genome sequence of Paenibacillus donghaensis KCTC 13049T isolated from East Sea sediment, South Korea.</title>
        <authorList>
            <person name="Jung B.K."/>
            <person name="Hong S.-J."/>
            <person name="Shin J.-H."/>
        </authorList>
    </citation>
    <scope>NUCLEOTIDE SEQUENCE [LARGE SCALE GENOMIC DNA]</scope>
    <source>
        <strain evidence="3 4">KCTC 13049</strain>
    </source>
</reference>